<sequence length="53" mass="6176">SQAAQGRFRLEVRRKFFTKRVVCHWNVLPSEVVESPSLEVFKRRLDMALGAMV</sequence>
<organism evidence="1 2">
    <name type="scientific">Dryobates pubescens</name>
    <name type="common">Downy woodpecker</name>
    <name type="synonym">Picoides pubescens</name>
    <dbReference type="NCBI Taxonomy" id="118200"/>
    <lineage>
        <taxon>Eukaryota</taxon>
        <taxon>Metazoa</taxon>
        <taxon>Chordata</taxon>
        <taxon>Craniata</taxon>
        <taxon>Vertebrata</taxon>
        <taxon>Euteleostomi</taxon>
        <taxon>Archelosauria</taxon>
        <taxon>Archosauria</taxon>
        <taxon>Dinosauria</taxon>
        <taxon>Saurischia</taxon>
        <taxon>Theropoda</taxon>
        <taxon>Coelurosauria</taxon>
        <taxon>Aves</taxon>
        <taxon>Neognathae</taxon>
        <taxon>Neoaves</taxon>
        <taxon>Telluraves</taxon>
        <taxon>Coraciimorphae</taxon>
        <taxon>Piciformes</taxon>
        <taxon>Picidae</taxon>
        <taxon>Dryobates</taxon>
    </lineage>
</organism>
<keyword evidence="2" id="KW-1185">Reference proteome</keyword>
<dbReference type="EMBL" id="KL215357">
    <property type="protein sequence ID" value="KFV64357.1"/>
    <property type="molecule type" value="Genomic_DNA"/>
</dbReference>
<protein>
    <submittedName>
        <fullName evidence="1">Uncharacterized protein</fullName>
    </submittedName>
</protein>
<feature type="non-terminal residue" evidence="1">
    <location>
        <position position="53"/>
    </location>
</feature>
<gene>
    <name evidence="1" type="ORF">N307_06688</name>
</gene>
<dbReference type="AlphaFoldDB" id="A0A093GBX0"/>
<evidence type="ECO:0000313" key="2">
    <source>
        <dbReference type="Proteomes" id="UP000053875"/>
    </source>
</evidence>
<dbReference type="Proteomes" id="UP000053875">
    <property type="component" value="Unassembled WGS sequence"/>
</dbReference>
<accession>A0A093GBX0</accession>
<name>A0A093GBX0_DRYPU</name>
<evidence type="ECO:0000313" key="1">
    <source>
        <dbReference type="EMBL" id="KFV64357.1"/>
    </source>
</evidence>
<reference evidence="1 2" key="1">
    <citation type="submission" date="2014-04" db="EMBL/GenBank/DDBJ databases">
        <title>Genome evolution of avian class.</title>
        <authorList>
            <person name="Zhang G."/>
            <person name="Li C."/>
        </authorList>
    </citation>
    <scope>NUCLEOTIDE SEQUENCE [LARGE SCALE GENOMIC DNA]</scope>
    <source>
        <strain evidence="1">BGI_N307</strain>
    </source>
</reference>
<feature type="non-terminal residue" evidence="1">
    <location>
        <position position="1"/>
    </location>
</feature>
<proteinExistence type="predicted"/>